<evidence type="ECO:0000256" key="2">
    <source>
        <dbReference type="PROSITE-ProRule" id="PRU00626"/>
    </source>
</evidence>
<gene>
    <name evidence="5" type="ORF">GGP71_000550</name>
    <name evidence="6" type="ORF">GGP83_002510</name>
    <name evidence="7" type="ORF">GGP99_000586</name>
</gene>
<name>A0A9X2PLA4_9BACT</name>
<dbReference type="EMBL" id="JANTZM010000002">
    <property type="protein sequence ID" value="MCS4156649.1"/>
    <property type="molecule type" value="Genomic_DNA"/>
</dbReference>
<dbReference type="GeneID" id="83728254"/>
<accession>A0A9X2PLA4</accession>
<feature type="domain" description="CRM" evidence="4">
    <location>
        <begin position="3"/>
        <end position="100"/>
    </location>
</feature>
<dbReference type="SMART" id="SM01103">
    <property type="entry name" value="CRS1_YhbY"/>
    <property type="match status" value="1"/>
</dbReference>
<dbReference type="PROSITE" id="PS51295">
    <property type="entry name" value="CRM"/>
    <property type="match status" value="1"/>
</dbReference>
<evidence type="ECO:0000313" key="7">
    <source>
        <dbReference type="EMBL" id="MCS4156649.1"/>
    </source>
</evidence>
<dbReference type="Proteomes" id="UP001155027">
    <property type="component" value="Unassembled WGS sequence"/>
</dbReference>
<dbReference type="InterPro" id="IPR051925">
    <property type="entry name" value="RNA-binding_domain"/>
</dbReference>
<evidence type="ECO:0000256" key="1">
    <source>
        <dbReference type="ARBA" id="ARBA00022884"/>
    </source>
</evidence>
<dbReference type="EMBL" id="JANUAU010000002">
    <property type="protein sequence ID" value="MCS3676643.1"/>
    <property type="molecule type" value="Genomic_DNA"/>
</dbReference>
<proteinExistence type="predicted"/>
<dbReference type="Proteomes" id="UP001155010">
    <property type="component" value="Unassembled WGS sequence"/>
</dbReference>
<dbReference type="Proteomes" id="UP001155110">
    <property type="component" value="Unassembled WGS sequence"/>
</dbReference>
<evidence type="ECO:0000313" key="5">
    <source>
        <dbReference type="EMBL" id="MCS3676643.1"/>
    </source>
</evidence>
<dbReference type="GO" id="GO:0003723">
    <property type="term" value="F:RNA binding"/>
    <property type="evidence" value="ECO:0007669"/>
    <property type="project" value="UniProtKB-UniRule"/>
</dbReference>
<dbReference type="SUPFAM" id="SSF75471">
    <property type="entry name" value="YhbY-like"/>
    <property type="match status" value="1"/>
</dbReference>
<dbReference type="PANTHER" id="PTHR40065">
    <property type="entry name" value="RNA-BINDING PROTEIN YHBY"/>
    <property type="match status" value="1"/>
</dbReference>
<comment type="caution">
    <text evidence="6">The sequence shown here is derived from an EMBL/GenBank/DDBJ whole genome shotgun (WGS) entry which is preliminary data.</text>
</comment>
<dbReference type="AlphaFoldDB" id="A0A9X2PLA4"/>
<reference evidence="6" key="1">
    <citation type="submission" date="2022-08" db="EMBL/GenBank/DDBJ databases">
        <title>Genomic Encyclopedia of Type Strains, Phase V (KMG-V): Genome sequencing to study the core and pangenomes of soil and plant-associated prokaryotes.</title>
        <authorList>
            <person name="Whitman W."/>
        </authorList>
    </citation>
    <scope>NUCLEOTIDE SEQUENCE</scope>
    <source>
        <strain evidence="5">0</strain>
        <strain evidence="6">SP2017</strain>
        <strain evidence="7">SP3002</strain>
    </source>
</reference>
<dbReference type="RefSeq" id="WP_011404092.1">
    <property type="nucleotide sequence ID" value="NZ_CALTRY010000007.1"/>
</dbReference>
<feature type="region of interest" description="Disordered" evidence="3">
    <location>
        <begin position="1"/>
        <end position="22"/>
    </location>
</feature>
<evidence type="ECO:0000313" key="6">
    <source>
        <dbReference type="EMBL" id="MCS3952538.1"/>
    </source>
</evidence>
<protein>
    <submittedName>
        <fullName evidence="6">RNA-binding protein</fullName>
    </submittedName>
</protein>
<evidence type="ECO:0000256" key="3">
    <source>
        <dbReference type="SAM" id="MobiDB-lite"/>
    </source>
</evidence>
<dbReference type="EMBL" id="JANUBB010000010">
    <property type="protein sequence ID" value="MCS3952538.1"/>
    <property type="molecule type" value="Genomic_DNA"/>
</dbReference>
<sequence length="107" mass="11719">MSDRLTSRQRAHLRSEAHGQDPLVHIGKEGVTDPVMQAVEEAFNTRELVTIRVLDNAPRPVREVAEAVADALEDVQVVRTIGGTALFYRPHPDDPEIDLPASGAEEA</sequence>
<dbReference type="Gene3D" id="3.30.110.60">
    <property type="entry name" value="YhbY-like"/>
    <property type="match status" value="1"/>
</dbReference>
<keyword evidence="1 2" id="KW-0694">RNA-binding</keyword>
<dbReference type="Pfam" id="PF01985">
    <property type="entry name" value="CRS1_YhbY"/>
    <property type="match status" value="1"/>
</dbReference>
<dbReference type="InterPro" id="IPR001890">
    <property type="entry name" value="RNA-binding_CRM"/>
</dbReference>
<evidence type="ECO:0000259" key="4">
    <source>
        <dbReference type="PROSITE" id="PS51295"/>
    </source>
</evidence>
<evidence type="ECO:0000313" key="8">
    <source>
        <dbReference type="Proteomes" id="UP001155010"/>
    </source>
</evidence>
<dbReference type="InterPro" id="IPR035920">
    <property type="entry name" value="YhbY-like_sf"/>
</dbReference>
<organism evidence="6 8">
    <name type="scientific">Salinibacter ruber</name>
    <dbReference type="NCBI Taxonomy" id="146919"/>
    <lineage>
        <taxon>Bacteria</taxon>
        <taxon>Pseudomonadati</taxon>
        <taxon>Rhodothermota</taxon>
        <taxon>Rhodothermia</taxon>
        <taxon>Rhodothermales</taxon>
        <taxon>Salinibacteraceae</taxon>
        <taxon>Salinibacter</taxon>
    </lineage>
</organism>
<dbReference type="PANTHER" id="PTHR40065:SF3">
    <property type="entry name" value="RNA-BINDING PROTEIN YHBY"/>
    <property type="match status" value="1"/>
</dbReference>